<name>A0A8S1RII5_9CILI</name>
<gene>
    <name evidence="1" type="ORF">PSON_ATCC_30995.1.T1850065</name>
</gene>
<evidence type="ECO:0000313" key="2">
    <source>
        <dbReference type="Proteomes" id="UP000692954"/>
    </source>
</evidence>
<organism evidence="1 2">
    <name type="scientific">Paramecium sonneborni</name>
    <dbReference type="NCBI Taxonomy" id="65129"/>
    <lineage>
        <taxon>Eukaryota</taxon>
        <taxon>Sar</taxon>
        <taxon>Alveolata</taxon>
        <taxon>Ciliophora</taxon>
        <taxon>Intramacronucleata</taxon>
        <taxon>Oligohymenophorea</taxon>
        <taxon>Peniculida</taxon>
        <taxon>Parameciidae</taxon>
        <taxon>Paramecium</taxon>
    </lineage>
</organism>
<protein>
    <submittedName>
        <fullName evidence="1">Uncharacterized protein</fullName>
    </submittedName>
</protein>
<comment type="caution">
    <text evidence="1">The sequence shown here is derived from an EMBL/GenBank/DDBJ whole genome shotgun (WGS) entry which is preliminary data.</text>
</comment>
<dbReference type="Proteomes" id="UP000692954">
    <property type="component" value="Unassembled WGS sequence"/>
</dbReference>
<accession>A0A8S1RII5</accession>
<dbReference type="AlphaFoldDB" id="A0A8S1RII5"/>
<proteinExistence type="predicted"/>
<sequence length="391" mass="46636">MHTNKMNQLLEEKQDIQISNTFHSIIVNIIVDMITNKLKMQLRIDPKIPFNAFIQNIMGYIIQDRLIYLYEQKFQYVLENSVNISQNESSSLIKLGFTNNCELYISFLIGTPFNIPILVNVDLQFEKIQFYLIQSFIAPISCIFHDILNEIYNRKKFQTIAYFKFFIGGREIDPFNPQRLDNYSLEQEINLKIIPRNKKPTQQEIDKINCLFTNKRYENSQIIINQLERDTQEYFKVYLTNTQQLIQFYKFKPISHLQNMLHEIVLEKDYGILRENNLKWYINGEQIYNIDNIYSNTNLQMDVKQSQQFQSLFIYLTGNFKEKIRINLYSPNLYYYDEYLPLDTLKDKDALANYLILKIFGPNLVEKDISVLDISYGGSEIYIEYNFKCNN</sequence>
<reference evidence="1" key="1">
    <citation type="submission" date="2021-01" db="EMBL/GenBank/DDBJ databases">
        <authorList>
            <consortium name="Genoscope - CEA"/>
            <person name="William W."/>
        </authorList>
    </citation>
    <scope>NUCLEOTIDE SEQUENCE</scope>
</reference>
<dbReference type="EMBL" id="CAJJDN010000185">
    <property type="protein sequence ID" value="CAD8128311.1"/>
    <property type="molecule type" value="Genomic_DNA"/>
</dbReference>
<evidence type="ECO:0000313" key="1">
    <source>
        <dbReference type="EMBL" id="CAD8128311.1"/>
    </source>
</evidence>
<keyword evidence="2" id="KW-1185">Reference proteome</keyword>
<dbReference type="OrthoDB" id="318225at2759"/>